<organism evidence="2 3">
    <name type="scientific">Companilactobacillus ginsenosidimutans</name>
    <dbReference type="NCBI Taxonomy" id="1007676"/>
    <lineage>
        <taxon>Bacteria</taxon>
        <taxon>Bacillati</taxon>
        <taxon>Bacillota</taxon>
        <taxon>Bacilli</taxon>
        <taxon>Lactobacillales</taxon>
        <taxon>Lactobacillaceae</taxon>
        <taxon>Companilactobacillus</taxon>
    </lineage>
</organism>
<dbReference type="KEGG" id="lgn:ABM34_09480"/>
<reference evidence="3" key="1">
    <citation type="submission" date="2015-07" db="EMBL/GenBank/DDBJ databases">
        <title>Lactobacillus ginsenosidimutans/EMML 3141/ whole genome sequencing.</title>
        <authorList>
            <person name="Kim M.K."/>
            <person name="Im W.-T."/>
            <person name="Srinivasan S."/>
            <person name="Lee J.-J."/>
        </authorList>
    </citation>
    <scope>NUCLEOTIDE SEQUENCE [LARGE SCALE GENOMIC DNA]</scope>
    <source>
        <strain evidence="3">EMML 3041</strain>
    </source>
</reference>
<feature type="transmembrane region" description="Helical" evidence="1">
    <location>
        <begin position="28"/>
        <end position="58"/>
    </location>
</feature>
<gene>
    <name evidence="2" type="ORF">ABM34_09480</name>
</gene>
<protein>
    <submittedName>
        <fullName evidence="2">Uncharacterized protein</fullName>
    </submittedName>
</protein>
<dbReference type="EMBL" id="CP012034">
    <property type="protein sequence ID" value="AKP67735.1"/>
    <property type="molecule type" value="Genomic_DNA"/>
</dbReference>
<evidence type="ECO:0000313" key="3">
    <source>
        <dbReference type="Proteomes" id="UP000036106"/>
    </source>
</evidence>
<evidence type="ECO:0000256" key="1">
    <source>
        <dbReference type="SAM" id="Phobius"/>
    </source>
</evidence>
<keyword evidence="1" id="KW-1133">Transmembrane helix</keyword>
<feature type="transmembrane region" description="Helical" evidence="1">
    <location>
        <begin position="64"/>
        <end position="87"/>
    </location>
</feature>
<proteinExistence type="predicted"/>
<name>A0A0H4R1X3_9LACO</name>
<dbReference type="AlphaFoldDB" id="A0A0H4R1X3"/>
<evidence type="ECO:0000313" key="2">
    <source>
        <dbReference type="EMBL" id="AKP67735.1"/>
    </source>
</evidence>
<dbReference type="RefSeq" id="WP_048705287.1">
    <property type="nucleotide sequence ID" value="NZ_CP012034.1"/>
</dbReference>
<feature type="transmembrane region" description="Helical" evidence="1">
    <location>
        <begin position="108"/>
        <end position="136"/>
    </location>
</feature>
<dbReference type="Proteomes" id="UP000036106">
    <property type="component" value="Chromosome"/>
</dbReference>
<keyword evidence="3" id="KW-1185">Reference proteome</keyword>
<accession>A0A0H4R1X3</accession>
<dbReference type="PATRIC" id="fig|1007676.4.peg.1919"/>
<sequence length="270" mass="31553">MFLFTKDRRAVYQVGDNIKNTRFASSRIIYDGIIFPLVSVVATICEFIALIAMTVIYISAISNWTIFILLIIILIGDLTMVLGWYYLLQILKKIEEGIHSRSITLKEWLVDFGVLLKKYSIWILIVIVALLTLIIVHHNNLVSNQNAFYYEYKKNPTNYKKINAALFKSAKFIPNKKLFKKSGINYDYDWHAESSKIVIEGKNLDVYSEDSGEIYGLNQSNGQPTETDNYFSDSFNFSKSSKKERETKRRTENLYFKTMKKLYDNWKLYK</sequence>
<keyword evidence="1" id="KW-0812">Transmembrane</keyword>
<keyword evidence="1" id="KW-0472">Membrane</keyword>